<reference evidence="1 2" key="1">
    <citation type="journal article" date="2019" name="Nat. Plants">
        <title>Stout camphor tree genome fills gaps in understanding of flowering plant genome evolution.</title>
        <authorList>
            <person name="Chaw S.M."/>
            <person name="Liu Y.C."/>
            <person name="Wu Y.W."/>
            <person name="Wang H.Y."/>
            <person name="Lin C.I."/>
            <person name="Wu C.S."/>
            <person name="Ke H.M."/>
            <person name="Chang L.Y."/>
            <person name="Hsu C.Y."/>
            <person name="Yang H.T."/>
            <person name="Sudianto E."/>
            <person name="Hsu M.H."/>
            <person name="Wu K.P."/>
            <person name="Wang L.N."/>
            <person name="Leebens-Mack J.H."/>
            <person name="Tsai I.J."/>
        </authorList>
    </citation>
    <scope>NUCLEOTIDE SEQUENCE [LARGE SCALE GENOMIC DNA]</scope>
    <source>
        <strain evidence="2">cv. Chaw 1501</strain>
        <tissue evidence="1">Young leaves</tissue>
    </source>
</reference>
<sequence>MSSSLLRCNLFVQQSKDEALKSAGLTEDEVLQQIEERALARKNKGYAKSDEIHRSLSDIGNALMDVPEREQYGDNAFLMSSNSLEATQMTRPRNDRSSLPTYVAEMGLPQLAYDHGLHPNVNDPKLCYYIGARRDLPGSPKARMD</sequence>
<dbReference type="STRING" id="337451.A0A443NHP1"/>
<protein>
    <submittedName>
        <fullName evidence="1">Cysteine--tRNA ligase, chloroplastic/mitochondrial isoform X1</fullName>
    </submittedName>
</protein>
<comment type="caution">
    <text evidence="1">The sequence shown here is derived from an EMBL/GenBank/DDBJ whole genome shotgun (WGS) entry which is preliminary data.</text>
</comment>
<dbReference type="EMBL" id="QPKB01000002">
    <property type="protein sequence ID" value="RWR78057.1"/>
    <property type="molecule type" value="Genomic_DNA"/>
</dbReference>
<dbReference type="OrthoDB" id="438179at2759"/>
<gene>
    <name evidence="1" type="ORF">CKAN_00656600</name>
</gene>
<dbReference type="Gene3D" id="1.20.120.1910">
    <property type="entry name" value="Cysteine-tRNA ligase, C-terminal anti-codon recognition domain"/>
    <property type="match status" value="1"/>
</dbReference>
<evidence type="ECO:0000313" key="2">
    <source>
        <dbReference type="Proteomes" id="UP000283530"/>
    </source>
</evidence>
<dbReference type="AlphaFoldDB" id="A0A443NHP1"/>
<dbReference type="GO" id="GO:0006418">
    <property type="term" value="P:tRNA aminoacylation for protein translation"/>
    <property type="evidence" value="ECO:0007669"/>
    <property type="project" value="InterPro"/>
</dbReference>
<dbReference type="Proteomes" id="UP000283530">
    <property type="component" value="Unassembled WGS sequence"/>
</dbReference>
<dbReference type="GO" id="GO:0004812">
    <property type="term" value="F:aminoacyl-tRNA ligase activity"/>
    <property type="evidence" value="ECO:0007669"/>
    <property type="project" value="InterPro"/>
</dbReference>
<dbReference type="InterPro" id="IPR009080">
    <property type="entry name" value="tRNAsynth_Ia_anticodon-bd"/>
</dbReference>
<accession>A0A443NHP1</accession>
<evidence type="ECO:0000313" key="1">
    <source>
        <dbReference type="EMBL" id="RWR78057.1"/>
    </source>
</evidence>
<organism evidence="1 2">
    <name type="scientific">Cinnamomum micranthum f. kanehirae</name>
    <dbReference type="NCBI Taxonomy" id="337451"/>
    <lineage>
        <taxon>Eukaryota</taxon>
        <taxon>Viridiplantae</taxon>
        <taxon>Streptophyta</taxon>
        <taxon>Embryophyta</taxon>
        <taxon>Tracheophyta</taxon>
        <taxon>Spermatophyta</taxon>
        <taxon>Magnoliopsida</taxon>
        <taxon>Magnoliidae</taxon>
        <taxon>Laurales</taxon>
        <taxon>Lauraceae</taxon>
        <taxon>Cinnamomum</taxon>
    </lineage>
</organism>
<dbReference type="GO" id="GO:0005524">
    <property type="term" value="F:ATP binding"/>
    <property type="evidence" value="ECO:0007669"/>
    <property type="project" value="InterPro"/>
</dbReference>
<dbReference type="SUPFAM" id="SSF47323">
    <property type="entry name" value="Anticodon-binding domain of a subclass of class I aminoacyl-tRNA synthetases"/>
    <property type="match status" value="1"/>
</dbReference>
<keyword evidence="2" id="KW-1185">Reference proteome</keyword>
<name>A0A443NHP1_9MAGN</name>
<keyword evidence="1" id="KW-0436">Ligase</keyword>
<proteinExistence type="predicted"/>